<dbReference type="EMBL" id="HG322949">
    <property type="protein sequence ID" value="CDG85314.1"/>
    <property type="molecule type" value="Genomic_DNA"/>
</dbReference>
<gene>
    <name evidence="1" type="ORF">GJA_4709</name>
</gene>
<dbReference type="OrthoDB" id="8746011at2"/>
<proteinExistence type="predicted"/>
<dbReference type="HOGENOM" id="CLU_072780_0_0_4"/>
<dbReference type="RefSeq" id="WP_038496562.1">
    <property type="nucleotide sequence ID" value="NZ_BCTH01000064.1"/>
</dbReference>
<protein>
    <submittedName>
        <fullName evidence="1">Uncharacterized protein</fullName>
    </submittedName>
</protein>
<organism evidence="1 2">
    <name type="scientific">Janthinobacterium agaricidamnosum NBRC 102515 = DSM 9628</name>
    <dbReference type="NCBI Taxonomy" id="1349767"/>
    <lineage>
        <taxon>Bacteria</taxon>
        <taxon>Pseudomonadati</taxon>
        <taxon>Pseudomonadota</taxon>
        <taxon>Betaproteobacteria</taxon>
        <taxon>Burkholderiales</taxon>
        <taxon>Oxalobacteraceae</taxon>
        <taxon>Janthinobacterium</taxon>
    </lineage>
</organism>
<dbReference type="KEGG" id="jag:GJA_4709"/>
<dbReference type="AlphaFoldDB" id="W0V910"/>
<dbReference type="STRING" id="1349767.GJA_4709"/>
<accession>W0V910</accession>
<dbReference type="eggNOG" id="ENOG502ZAZK">
    <property type="taxonomic scope" value="Bacteria"/>
</dbReference>
<dbReference type="Proteomes" id="UP000027604">
    <property type="component" value="Chromosome I"/>
</dbReference>
<sequence>MDNLLKTVIKAHGGWERWQKVTKLNAHVSIGGGIWHLKGWPGVFTDANVVINPRRQHIEFSPFGNLGQHILVEPDRVAIVATDGNIIEQRGSPRQAFEGHSIQTPWDALHLAYFSGYAMWGYLTAPYLFAYPGFHAQEIEPWDENGEIWRRLKVTFPAEIHAHCSEQVFYYDSKGLLRRNDYRVDIIGSGTTSAHYSDEHKSFGGMVFPTNRRVYSIGADNKPILERVLVSIHVHEVDVG</sequence>
<evidence type="ECO:0000313" key="2">
    <source>
        <dbReference type="Proteomes" id="UP000027604"/>
    </source>
</evidence>
<name>W0V910_9BURK</name>
<evidence type="ECO:0000313" key="1">
    <source>
        <dbReference type="EMBL" id="CDG85314.1"/>
    </source>
</evidence>
<keyword evidence="2" id="KW-1185">Reference proteome</keyword>
<reference evidence="1 2" key="1">
    <citation type="journal article" date="2015" name="Genome Announc.">
        <title>Genome Sequence of Mushroom Soft-Rot Pathogen Janthinobacterium agaricidamnosum.</title>
        <authorList>
            <person name="Graupner K."/>
            <person name="Lackner G."/>
            <person name="Hertweck C."/>
        </authorList>
    </citation>
    <scope>NUCLEOTIDE SEQUENCE [LARGE SCALE GENOMIC DNA]</scope>
    <source>
        <strain evidence="2">NBRC 102515 / DSM 9628</strain>
    </source>
</reference>